<dbReference type="PANTHER" id="PTHR13109:SF7">
    <property type="entry name" value="NEUROCHONDRIN"/>
    <property type="match status" value="1"/>
</dbReference>
<dbReference type="Proteomes" id="UP001163105">
    <property type="component" value="Unassembled WGS sequence"/>
</dbReference>
<comment type="caution">
    <text evidence="2">The sequence shown here is derived from an EMBL/GenBank/DDBJ whole genome shotgun (WGS) entry which is preliminary data.</text>
</comment>
<feature type="compositionally biased region" description="Low complexity" evidence="1">
    <location>
        <begin position="14"/>
        <end position="23"/>
    </location>
</feature>
<accession>A0AB34FZW3</accession>
<protein>
    <submittedName>
        <fullName evidence="2">ATPases NBP35</fullName>
    </submittedName>
</protein>
<dbReference type="InterPro" id="IPR016024">
    <property type="entry name" value="ARM-type_fold"/>
</dbReference>
<evidence type="ECO:0000313" key="3">
    <source>
        <dbReference type="Proteomes" id="UP001163105"/>
    </source>
</evidence>
<feature type="compositionally biased region" description="Polar residues" evidence="1">
    <location>
        <begin position="1"/>
        <end position="13"/>
    </location>
</feature>
<evidence type="ECO:0000313" key="2">
    <source>
        <dbReference type="EMBL" id="KAJ6444680.1"/>
    </source>
</evidence>
<keyword evidence="3" id="KW-1185">Reference proteome</keyword>
<dbReference type="Pfam" id="PF05536">
    <property type="entry name" value="Neurochondrin"/>
    <property type="match status" value="1"/>
</dbReference>
<dbReference type="AlphaFoldDB" id="A0AB34FZW3"/>
<sequence length="668" mass="73316">MEQPTTAGPATNPASGEASASSEATTIENIHQLLRTKDDTKRFVGLALLKSVLDNSPRLRQDQQVVQALWASISARFLDRLLKTGSKPSSSNQTSKDMLDLVVSVLHTFVALLPEESRGDAKLTGRIPGLVNALLYRYGPWLPVLDMLSDPFVLSYDETTILIVQVLHSVASTKNGAHAVVQVEDLSPLTETAPAHPEAMDVLRFAWLNSMTVVDDKRALSAKINEAIQSLVSSFTGTDAVTLLEFLGAFLRQADATILPSDPKWLTTVTTFIKKLVTSRPAPQARSAYTNASAALLQAYPSSAPKLLFTDDKKDETPFAYLLINLMLIDIRSSAPTLLEKLNTPEYPQTSRRLASAFDVICIFIGHLVQSLEDDSLETFIMSPDSLLKLRKGISETMSVAIEYLRDRWDASVAGAMGLHPDARASTAATSTGTHYTLAWDSVADTADDDPFILSAVRALSLWLREDENDQLRKEATGLIDMFMDLYRASNETDKLDFRSPVLVALEGLVTLERGREILLRHDGWQILTKDLTSILQGSPRGETHHLGLADVSRGTEIVRILLQVAEQETGGTEEAWMDFITTVASWDASSSASAWQDEQHQLQVAVLQLCCTLLADASEGMRARYRHSIGAINGIAAQVSDNIGSESHFQEEMEDVLETLRRVDRPG</sequence>
<dbReference type="InterPro" id="IPR008709">
    <property type="entry name" value="Neurochondrin"/>
</dbReference>
<name>A0AB34FZW3_9HYPO</name>
<dbReference type="EMBL" id="JAQHRD010000002">
    <property type="protein sequence ID" value="KAJ6444680.1"/>
    <property type="molecule type" value="Genomic_DNA"/>
</dbReference>
<dbReference type="PANTHER" id="PTHR13109">
    <property type="entry name" value="NEUROCHONDRIN"/>
    <property type="match status" value="1"/>
</dbReference>
<feature type="region of interest" description="Disordered" evidence="1">
    <location>
        <begin position="1"/>
        <end position="23"/>
    </location>
</feature>
<reference evidence="2" key="1">
    <citation type="submission" date="2023-01" db="EMBL/GenBank/DDBJ databases">
        <title>The growth and conidiation of Purpureocillium lavendulum are regulated by nitrogen source and histone H3K14 acetylation.</title>
        <authorList>
            <person name="Tang P."/>
            <person name="Han J."/>
            <person name="Zhang C."/>
            <person name="Tang P."/>
            <person name="Qi F."/>
            <person name="Zhang K."/>
            <person name="Liang L."/>
        </authorList>
    </citation>
    <scope>NUCLEOTIDE SEQUENCE</scope>
    <source>
        <strain evidence="2">YMF1.00683</strain>
    </source>
</reference>
<evidence type="ECO:0000256" key="1">
    <source>
        <dbReference type="SAM" id="MobiDB-lite"/>
    </source>
</evidence>
<gene>
    <name evidence="2" type="ORF">O9K51_03076</name>
</gene>
<dbReference type="SUPFAM" id="SSF48371">
    <property type="entry name" value="ARM repeat"/>
    <property type="match status" value="1"/>
</dbReference>
<organism evidence="2 3">
    <name type="scientific">Purpureocillium lavendulum</name>
    <dbReference type="NCBI Taxonomy" id="1247861"/>
    <lineage>
        <taxon>Eukaryota</taxon>
        <taxon>Fungi</taxon>
        <taxon>Dikarya</taxon>
        <taxon>Ascomycota</taxon>
        <taxon>Pezizomycotina</taxon>
        <taxon>Sordariomycetes</taxon>
        <taxon>Hypocreomycetidae</taxon>
        <taxon>Hypocreales</taxon>
        <taxon>Ophiocordycipitaceae</taxon>
        <taxon>Purpureocillium</taxon>
    </lineage>
</organism>
<proteinExistence type="predicted"/>